<dbReference type="Proteomes" id="UP000620124">
    <property type="component" value="Unassembled WGS sequence"/>
</dbReference>
<evidence type="ECO:0000313" key="2">
    <source>
        <dbReference type="EMBL" id="KAF7334178.1"/>
    </source>
</evidence>
<gene>
    <name evidence="2" type="ORF">MVEN_02324000</name>
</gene>
<reference evidence="2" key="1">
    <citation type="submission" date="2020-05" db="EMBL/GenBank/DDBJ databases">
        <title>Mycena genomes resolve the evolution of fungal bioluminescence.</title>
        <authorList>
            <person name="Tsai I.J."/>
        </authorList>
    </citation>
    <scope>NUCLEOTIDE SEQUENCE</scope>
    <source>
        <strain evidence="2">CCC161011</strain>
    </source>
</reference>
<evidence type="ECO:0000256" key="1">
    <source>
        <dbReference type="SAM" id="MobiDB-lite"/>
    </source>
</evidence>
<evidence type="ECO:0000313" key="3">
    <source>
        <dbReference type="Proteomes" id="UP000620124"/>
    </source>
</evidence>
<feature type="compositionally biased region" description="Basic and acidic residues" evidence="1">
    <location>
        <begin position="8"/>
        <end position="21"/>
    </location>
</feature>
<protein>
    <submittedName>
        <fullName evidence="2">Uncharacterized protein</fullName>
    </submittedName>
</protein>
<comment type="caution">
    <text evidence="2">The sequence shown here is derived from an EMBL/GenBank/DDBJ whole genome shotgun (WGS) entry which is preliminary data.</text>
</comment>
<sequence length="352" mass="38412">MGDIVLPDYKESNYSDSEKTEPSSALSVGGRGRDRDLLATLCVGIHDLAPAVPEPILGGSLHPKHRHASSTSACWTPDATDVLSGSRKPFDPVMLATGTSLLDVVQPMKKEGCGTMSASSCFTCSTTRVAHCARDTLNSGTAVGISTSNYLHNPCYSPRNHNSVVPENLPRSPDLSDIVHDSDDEDSEANEYFGANDYEPEAEHLRPIAVDASKAEIVKALESCQLALGRALAENRSLRQKVSEFEVTAASKCRWGDGRDNRLGYKANVGPRARIFLLTREGWVTTADFRKGPPELSLDPAARFVNNTAYSHSVTAALFDVIPKKYHSLLDYAEYKHLGKDIFHHQTRELSL</sequence>
<proteinExistence type="predicted"/>
<keyword evidence="3" id="KW-1185">Reference proteome</keyword>
<organism evidence="2 3">
    <name type="scientific">Mycena venus</name>
    <dbReference type="NCBI Taxonomy" id="2733690"/>
    <lineage>
        <taxon>Eukaryota</taxon>
        <taxon>Fungi</taxon>
        <taxon>Dikarya</taxon>
        <taxon>Basidiomycota</taxon>
        <taxon>Agaricomycotina</taxon>
        <taxon>Agaricomycetes</taxon>
        <taxon>Agaricomycetidae</taxon>
        <taxon>Agaricales</taxon>
        <taxon>Marasmiineae</taxon>
        <taxon>Mycenaceae</taxon>
        <taxon>Mycena</taxon>
    </lineage>
</organism>
<dbReference type="OrthoDB" id="3231188at2759"/>
<feature type="region of interest" description="Disordered" evidence="1">
    <location>
        <begin position="1"/>
        <end position="31"/>
    </location>
</feature>
<name>A0A8H6X4G7_9AGAR</name>
<dbReference type="AlphaFoldDB" id="A0A8H6X4G7"/>
<dbReference type="EMBL" id="JACAZI010000027">
    <property type="protein sequence ID" value="KAF7334178.1"/>
    <property type="molecule type" value="Genomic_DNA"/>
</dbReference>
<accession>A0A8H6X4G7</accession>